<protein>
    <recommendedName>
        <fullName evidence="2">Papain-like cysteine peptidase</fullName>
    </recommendedName>
</protein>
<dbReference type="EMBL" id="HE573025">
    <property type="protein sequence ID" value="CCC50367.1"/>
    <property type="molecule type" value="Genomic_DNA"/>
</dbReference>
<dbReference type="VEuPathDB" id="TriTrypDB:TvY486_0901900"/>
<organism evidence="1">
    <name type="scientific">Trypanosoma vivax (strain Y486)</name>
    <dbReference type="NCBI Taxonomy" id="1055687"/>
    <lineage>
        <taxon>Eukaryota</taxon>
        <taxon>Discoba</taxon>
        <taxon>Euglenozoa</taxon>
        <taxon>Kinetoplastea</taxon>
        <taxon>Metakinetoplastina</taxon>
        <taxon>Trypanosomatida</taxon>
        <taxon>Trypanosomatidae</taxon>
        <taxon>Trypanosoma</taxon>
        <taxon>Duttonella</taxon>
    </lineage>
</organism>
<name>G0U264_TRYVY</name>
<dbReference type="AlphaFoldDB" id="G0U264"/>
<dbReference type="InterPro" id="IPR014903">
    <property type="entry name" value="DUF1796"/>
</dbReference>
<reference evidence="1" key="1">
    <citation type="journal article" date="2012" name="Proc. Natl. Acad. Sci. U.S.A.">
        <title>Antigenic diversity is generated by distinct evolutionary mechanisms in African trypanosome species.</title>
        <authorList>
            <person name="Jackson A.P."/>
            <person name="Berry A."/>
            <person name="Aslett M."/>
            <person name="Allison H.C."/>
            <person name="Burton P."/>
            <person name="Vavrova-Anderson J."/>
            <person name="Brown R."/>
            <person name="Browne H."/>
            <person name="Corton N."/>
            <person name="Hauser H."/>
            <person name="Gamble J."/>
            <person name="Gilderthorp R."/>
            <person name="Marcello L."/>
            <person name="McQuillan J."/>
            <person name="Otto T.D."/>
            <person name="Quail M.A."/>
            <person name="Sanders M.J."/>
            <person name="van Tonder A."/>
            <person name="Ginger M.L."/>
            <person name="Field M.C."/>
            <person name="Barry J.D."/>
            <person name="Hertz-Fowler C."/>
            <person name="Berriman M."/>
        </authorList>
    </citation>
    <scope>NUCLEOTIDE SEQUENCE</scope>
    <source>
        <strain evidence="1">Y486</strain>
    </source>
</reference>
<gene>
    <name evidence="1" type="ORF">TVY486_0901900</name>
</gene>
<sequence length="377" mass="42530">MRCSQLKRVIDFSGVRMPRKYVSIGGWCGPALLLGKIGLRTEAYPFDFSRCTMDGIIHFVRNGFGDGFYPPGPPPYRPECVGIWVLFRGQHTAFAHFDLNDPDIRAQFVRKMNRWDKLIDTALVPVTFFRSIVARNPMDEIELVPELEEAIHARNPALDFRLVMIAHDQGLVARSVELRPLSHRTTLWVLSYAHDDSLTLFDRAQQGYTEVALHSINEENWVSDQLATPAPVGLTEAEADYRRCVLFKIDGTDIPFESLTAEAFPWHCHDNLALIDGVASVGGTCVGIGSTKYINGRCAFCGNTDYHKAERPFRTGRHFTAEEDQLILVHLYRILNGGDKIEAVEDLASQMNRGAFEVICRIQHLTDSSLKIIDYSD</sequence>
<evidence type="ECO:0000313" key="1">
    <source>
        <dbReference type="EMBL" id="CCC50367.1"/>
    </source>
</evidence>
<proteinExistence type="predicted"/>
<accession>G0U264</accession>
<evidence type="ECO:0008006" key="2">
    <source>
        <dbReference type="Google" id="ProtNLM"/>
    </source>
</evidence>
<dbReference type="Pfam" id="PF08795">
    <property type="entry name" value="DUF1796"/>
    <property type="match status" value="1"/>
</dbReference>